<dbReference type="RefSeq" id="WP_196059661.1">
    <property type="nucleotide sequence ID" value="NZ_JADMSX010000003.1"/>
</dbReference>
<reference evidence="1 2" key="1">
    <citation type="submission" date="2015-09" db="EMBL/GenBank/DDBJ databases">
        <authorList>
            <consortium name="Pathogen Informatics"/>
        </authorList>
    </citation>
    <scope>NUCLEOTIDE SEQUENCE [LARGE SCALE GENOMIC DNA]</scope>
    <source>
        <strain evidence="1 2">2789STDY5608854</strain>
    </source>
</reference>
<proteinExistence type="predicted"/>
<dbReference type="AlphaFoldDB" id="A0A174EM67"/>
<dbReference type="EMBL" id="CYZT01000081">
    <property type="protein sequence ID" value="CUO37519.1"/>
    <property type="molecule type" value="Genomic_DNA"/>
</dbReference>
<gene>
    <name evidence="1" type="ORF">ERS852411_01431</name>
</gene>
<evidence type="ECO:0000313" key="2">
    <source>
        <dbReference type="Proteomes" id="UP000095746"/>
    </source>
</evidence>
<evidence type="ECO:0000313" key="1">
    <source>
        <dbReference type="EMBL" id="CUO37519.1"/>
    </source>
</evidence>
<sequence>MEDKHCPFMNVRDVIFECYQERCALWINGRCAIVAIAETLSKPVPQNLKNPEPEQ</sequence>
<accession>A0A174EM67</accession>
<organism evidence="1 2">
    <name type="scientific">Flavonifractor plautii</name>
    <name type="common">Fusobacterium plautii</name>
    <dbReference type="NCBI Taxonomy" id="292800"/>
    <lineage>
        <taxon>Bacteria</taxon>
        <taxon>Bacillati</taxon>
        <taxon>Bacillota</taxon>
        <taxon>Clostridia</taxon>
        <taxon>Eubacteriales</taxon>
        <taxon>Oscillospiraceae</taxon>
        <taxon>Flavonifractor</taxon>
    </lineage>
</organism>
<name>A0A174EM67_FLAPL</name>
<dbReference type="Proteomes" id="UP000095746">
    <property type="component" value="Unassembled WGS sequence"/>
</dbReference>
<protein>
    <submittedName>
        <fullName evidence="1">Uncharacterized protein</fullName>
    </submittedName>
</protein>